<accession>A0A0S6W5L3</accession>
<sequence length="65" mass="7392">MQPATIIREATGQTVRLPKDCELPGQRVYIKKVGNVLVLIPEDNPWQTLFDSLDLFTNDYMEGGR</sequence>
<dbReference type="InterPro" id="IPR037914">
    <property type="entry name" value="SpoVT-AbrB_sf"/>
</dbReference>
<name>A0A0S6W5L3_VECG1</name>
<gene>
    <name evidence="1" type="ORF">U27_01718</name>
</gene>
<organism evidence="1">
    <name type="scientific">Vecturithrix granuli</name>
    <dbReference type="NCBI Taxonomy" id="1499967"/>
    <lineage>
        <taxon>Bacteria</taxon>
        <taxon>Candidatus Moduliflexota</taxon>
        <taxon>Candidatus Vecturitrichia</taxon>
        <taxon>Candidatus Vecturitrichales</taxon>
        <taxon>Candidatus Vecturitrichaceae</taxon>
        <taxon>Candidatus Vecturithrix</taxon>
    </lineage>
</organism>
<dbReference type="HOGENOM" id="CLU_162018_2_2_0"/>
<evidence type="ECO:0000313" key="1">
    <source>
        <dbReference type="EMBL" id="GAK54887.1"/>
    </source>
</evidence>
<dbReference type="STRING" id="1499967.U27_01718"/>
<dbReference type="eggNOG" id="COG4456">
    <property type="taxonomic scope" value="Bacteria"/>
</dbReference>
<dbReference type="Gene3D" id="2.10.260.10">
    <property type="match status" value="1"/>
</dbReference>
<dbReference type="EMBL" id="DF820463">
    <property type="protein sequence ID" value="GAK54887.1"/>
    <property type="molecule type" value="Genomic_DNA"/>
</dbReference>
<reference evidence="1" key="1">
    <citation type="journal article" date="2015" name="PeerJ">
        <title>First genomic representation of candidate bacterial phylum KSB3 points to enhanced environmental sensing as a trigger of wastewater bulking.</title>
        <authorList>
            <person name="Sekiguchi Y."/>
            <person name="Ohashi A."/>
            <person name="Parks D.H."/>
            <person name="Yamauchi T."/>
            <person name="Tyson G.W."/>
            <person name="Hugenholtz P."/>
        </authorList>
    </citation>
    <scope>NUCLEOTIDE SEQUENCE [LARGE SCALE GENOMIC DNA]</scope>
</reference>
<dbReference type="Proteomes" id="UP000030661">
    <property type="component" value="Unassembled WGS sequence"/>
</dbReference>
<evidence type="ECO:0000313" key="2">
    <source>
        <dbReference type="Proteomes" id="UP000030661"/>
    </source>
</evidence>
<dbReference type="AlphaFoldDB" id="A0A0S6W5L3"/>
<protein>
    <submittedName>
        <fullName evidence="1">Virulence associated protein B</fullName>
    </submittedName>
</protein>
<keyword evidence="2" id="KW-1185">Reference proteome</keyword>
<proteinExistence type="predicted"/>
<dbReference type="SUPFAM" id="SSF89447">
    <property type="entry name" value="AbrB/MazE/MraZ-like"/>
    <property type="match status" value="1"/>
</dbReference>